<evidence type="ECO:0000259" key="18">
    <source>
        <dbReference type="Pfam" id="PF07992"/>
    </source>
</evidence>
<accession>A0A386H747</accession>
<evidence type="ECO:0000256" key="3">
    <source>
        <dbReference type="ARBA" id="ARBA00012608"/>
    </source>
</evidence>
<dbReference type="PRINTS" id="PR00411">
    <property type="entry name" value="PNDRDTASEI"/>
</dbReference>
<feature type="binding site" evidence="14">
    <location>
        <position position="53"/>
    </location>
    <ligand>
        <name>FAD</name>
        <dbReference type="ChEBI" id="CHEBI:57692"/>
    </ligand>
</feature>
<organism evidence="19 20">
    <name type="scientific">Clostridium fermenticellae</name>
    <dbReference type="NCBI Taxonomy" id="2068654"/>
    <lineage>
        <taxon>Bacteria</taxon>
        <taxon>Bacillati</taxon>
        <taxon>Bacillota</taxon>
        <taxon>Clostridia</taxon>
        <taxon>Eubacteriales</taxon>
        <taxon>Clostridiaceae</taxon>
        <taxon>Clostridium</taxon>
    </lineage>
</organism>
<dbReference type="PRINTS" id="PR00368">
    <property type="entry name" value="FADPNR"/>
</dbReference>
<evidence type="ECO:0000256" key="4">
    <source>
        <dbReference type="ARBA" id="ARBA00016961"/>
    </source>
</evidence>
<evidence type="ECO:0000256" key="6">
    <source>
        <dbReference type="ARBA" id="ARBA00022630"/>
    </source>
</evidence>
<evidence type="ECO:0000313" key="20">
    <source>
        <dbReference type="Proteomes" id="UP000266301"/>
    </source>
</evidence>
<dbReference type="SUPFAM" id="SSF55424">
    <property type="entry name" value="FAD/NAD-linked reductases, dimerisation (C-terminal) domain"/>
    <property type="match status" value="1"/>
</dbReference>
<evidence type="ECO:0000256" key="2">
    <source>
        <dbReference type="ARBA" id="ARBA00007532"/>
    </source>
</evidence>
<dbReference type="InterPro" id="IPR004099">
    <property type="entry name" value="Pyr_nucl-diS_OxRdtase_dimer"/>
</dbReference>
<evidence type="ECO:0000256" key="14">
    <source>
        <dbReference type="PIRSR" id="PIRSR000350-3"/>
    </source>
</evidence>
<evidence type="ECO:0000256" key="16">
    <source>
        <dbReference type="RuleBase" id="RU003692"/>
    </source>
</evidence>
<dbReference type="InterPro" id="IPR016156">
    <property type="entry name" value="FAD/NAD-linked_Rdtase_dimer_sf"/>
</dbReference>
<dbReference type="EMBL" id="CP032416">
    <property type="protein sequence ID" value="AYD41408.1"/>
    <property type="molecule type" value="Genomic_DNA"/>
</dbReference>
<dbReference type="InterPro" id="IPR036188">
    <property type="entry name" value="FAD/NAD-bd_sf"/>
</dbReference>
<evidence type="ECO:0000256" key="13">
    <source>
        <dbReference type="PIRSR" id="PIRSR000350-2"/>
    </source>
</evidence>
<evidence type="ECO:0000256" key="12">
    <source>
        <dbReference type="ARBA" id="ARBA00049187"/>
    </source>
</evidence>
<dbReference type="InterPro" id="IPR050151">
    <property type="entry name" value="Class-I_Pyr_Nuc-Dis_Oxidored"/>
</dbReference>
<name>A0A386H747_9CLOT</name>
<comment type="cofactor">
    <cofactor evidence="14 16">
        <name>FAD</name>
        <dbReference type="ChEBI" id="CHEBI:57692"/>
    </cofactor>
    <text evidence="14 16">Binds 1 FAD per subunit.</text>
</comment>
<dbReference type="Proteomes" id="UP000266301">
    <property type="component" value="Chromosome"/>
</dbReference>
<comment type="subcellular location">
    <subcellularLocation>
        <location evidence="1">Cytoplasm</location>
    </subcellularLocation>
</comment>
<evidence type="ECO:0000256" key="15">
    <source>
        <dbReference type="PIRSR" id="PIRSR000350-4"/>
    </source>
</evidence>
<keyword evidence="11 16" id="KW-0676">Redox-active center</keyword>
<keyword evidence="5" id="KW-0963">Cytoplasm</keyword>
<dbReference type="InterPro" id="IPR012999">
    <property type="entry name" value="Pyr_OxRdtase_I_AS"/>
</dbReference>
<keyword evidence="6 16" id="KW-0285">Flavoprotein</keyword>
<gene>
    <name evidence="19" type="primary">lpdA</name>
    <name evidence="19" type="ORF">D4Z93_03060</name>
</gene>
<dbReference type="PANTHER" id="PTHR22912">
    <property type="entry name" value="DISULFIDE OXIDOREDUCTASE"/>
    <property type="match status" value="1"/>
</dbReference>
<dbReference type="GO" id="GO:0006103">
    <property type="term" value="P:2-oxoglutarate metabolic process"/>
    <property type="evidence" value="ECO:0007669"/>
    <property type="project" value="TreeGrafter"/>
</dbReference>
<keyword evidence="9 14" id="KW-0520">NAD</keyword>
<evidence type="ECO:0000259" key="17">
    <source>
        <dbReference type="Pfam" id="PF02852"/>
    </source>
</evidence>
<dbReference type="PROSITE" id="PS00076">
    <property type="entry name" value="PYRIDINE_REDOX_1"/>
    <property type="match status" value="1"/>
</dbReference>
<evidence type="ECO:0000256" key="5">
    <source>
        <dbReference type="ARBA" id="ARBA00022490"/>
    </source>
</evidence>
<keyword evidence="20" id="KW-1185">Reference proteome</keyword>
<keyword evidence="10" id="KW-1015">Disulfide bond</keyword>
<feature type="binding site" evidence="14">
    <location>
        <begin position="144"/>
        <end position="146"/>
    </location>
    <ligand>
        <name>FAD</name>
        <dbReference type="ChEBI" id="CHEBI:57692"/>
    </ligand>
</feature>
<feature type="binding site" evidence="14">
    <location>
        <begin position="181"/>
        <end position="188"/>
    </location>
    <ligand>
        <name>NAD(+)</name>
        <dbReference type="ChEBI" id="CHEBI:57540"/>
    </ligand>
</feature>
<feature type="binding site" evidence="14">
    <location>
        <position position="271"/>
    </location>
    <ligand>
        <name>NAD(+)</name>
        <dbReference type="ChEBI" id="CHEBI:57540"/>
    </ligand>
</feature>
<dbReference type="GO" id="GO:0005737">
    <property type="term" value="C:cytoplasm"/>
    <property type="evidence" value="ECO:0007669"/>
    <property type="project" value="UniProtKB-SubCell"/>
</dbReference>
<sequence length="464" mass="50321">MENNINTQIAILGGGPAGYIAALRTSQLGANVVLIEEKELGGVCLNRGCIPTKALLKTSEVSYTIKKSKEFGIDSIIRNTNWNISTSRKNRVVKNLNMGLKYLLPAKNIKILKGKGYIKNPKNILVSTSEGEIEVSTEKIIITTGSRPLIPDISGINLDDVITSNEALNLTEVPKNIAIIGAGAIGLEFATMFNSIGSKITVIEMKDKILPYEDNEISSELLKIMKRQGITFKLSSSVKEIKHTEDGLKVIYSEKNKESYLKCEKVLIAIGRNLNSDSEEFRNLGLLIEKGAILVDDNMETNIKGVYAAGDVIGGKLLAHLAFMEGKVASENALGIKSRVNYNAVPACVYTNPEVASVGINEEEAKKLGIGIKIGQFNFRNNGRALTLGEREGFVKIIVDKDNRIIGGQILGINASEIISEVTLAITLQARADVLADMIHPHPSLSEAIWEACADAAGRPLHKL</sequence>
<feature type="domain" description="Pyridine nucleotide-disulphide oxidoreductase dimerisation" evidence="17">
    <location>
        <begin position="345"/>
        <end position="452"/>
    </location>
</feature>
<dbReference type="OrthoDB" id="9807946at2"/>
<comment type="catalytic activity">
    <reaction evidence="12 16">
        <text>N(6)-[(R)-dihydrolipoyl]-L-lysyl-[protein] + NAD(+) = N(6)-[(R)-lipoyl]-L-lysyl-[protein] + NADH + H(+)</text>
        <dbReference type="Rhea" id="RHEA:15045"/>
        <dbReference type="Rhea" id="RHEA-COMP:10474"/>
        <dbReference type="Rhea" id="RHEA-COMP:10475"/>
        <dbReference type="ChEBI" id="CHEBI:15378"/>
        <dbReference type="ChEBI" id="CHEBI:57540"/>
        <dbReference type="ChEBI" id="CHEBI:57945"/>
        <dbReference type="ChEBI" id="CHEBI:83099"/>
        <dbReference type="ChEBI" id="CHEBI:83100"/>
        <dbReference type="EC" id="1.8.1.4"/>
    </reaction>
</comment>
<dbReference type="GO" id="GO:0050660">
    <property type="term" value="F:flavin adenine dinucleotide binding"/>
    <property type="evidence" value="ECO:0007669"/>
    <property type="project" value="InterPro"/>
</dbReference>
<feature type="disulfide bond" description="Redox-active" evidence="15">
    <location>
        <begin position="44"/>
        <end position="49"/>
    </location>
</feature>
<dbReference type="PIRSF" id="PIRSF000350">
    <property type="entry name" value="Mercury_reductase_MerA"/>
    <property type="match status" value="1"/>
</dbReference>
<comment type="similarity">
    <text evidence="2 16">Belongs to the class-I pyridine nucleotide-disulfide oxidoreductase family.</text>
</comment>
<dbReference type="Pfam" id="PF02852">
    <property type="entry name" value="Pyr_redox_dim"/>
    <property type="match status" value="1"/>
</dbReference>
<protein>
    <recommendedName>
        <fullName evidence="4 16">Dihydrolipoyl dehydrogenase</fullName>
        <ecNumber evidence="3 16">1.8.1.4</ecNumber>
    </recommendedName>
</protein>
<evidence type="ECO:0000256" key="8">
    <source>
        <dbReference type="ARBA" id="ARBA00023002"/>
    </source>
</evidence>
<dbReference type="FunFam" id="3.30.390.30:FF:000001">
    <property type="entry name" value="Dihydrolipoyl dehydrogenase"/>
    <property type="match status" value="1"/>
</dbReference>
<evidence type="ECO:0000256" key="1">
    <source>
        <dbReference type="ARBA" id="ARBA00004496"/>
    </source>
</evidence>
<dbReference type="InterPro" id="IPR006258">
    <property type="entry name" value="Lipoamide_DH"/>
</dbReference>
<dbReference type="PANTHER" id="PTHR22912:SF217">
    <property type="entry name" value="DIHYDROLIPOYL DEHYDROGENASE"/>
    <property type="match status" value="1"/>
</dbReference>
<evidence type="ECO:0000256" key="11">
    <source>
        <dbReference type="ARBA" id="ARBA00023284"/>
    </source>
</evidence>
<evidence type="ECO:0000256" key="10">
    <source>
        <dbReference type="ARBA" id="ARBA00023157"/>
    </source>
</evidence>
<comment type="miscellaneous">
    <text evidence="16">The active site is a redox-active disulfide bond.</text>
</comment>
<evidence type="ECO:0000256" key="7">
    <source>
        <dbReference type="ARBA" id="ARBA00022827"/>
    </source>
</evidence>
<dbReference type="Gene3D" id="3.50.50.60">
    <property type="entry name" value="FAD/NAD(P)-binding domain"/>
    <property type="match status" value="2"/>
</dbReference>
<keyword evidence="8 16" id="KW-0560">Oxidoreductase</keyword>
<keyword evidence="14" id="KW-0547">Nucleotide-binding</keyword>
<dbReference type="AlphaFoldDB" id="A0A386H747"/>
<dbReference type="Pfam" id="PF07992">
    <property type="entry name" value="Pyr_redox_2"/>
    <property type="match status" value="1"/>
</dbReference>
<dbReference type="EC" id="1.8.1.4" evidence="3 16"/>
<feature type="binding site" evidence="14">
    <location>
        <position position="311"/>
    </location>
    <ligand>
        <name>FAD</name>
        <dbReference type="ChEBI" id="CHEBI:57692"/>
    </ligand>
</feature>
<evidence type="ECO:0000256" key="9">
    <source>
        <dbReference type="ARBA" id="ARBA00023027"/>
    </source>
</evidence>
<evidence type="ECO:0000313" key="19">
    <source>
        <dbReference type="EMBL" id="AYD41408.1"/>
    </source>
</evidence>
<reference evidence="19 20" key="1">
    <citation type="journal article" date="2019" name="Int. J. Syst. Evol. Microbiol.">
        <title>Clostridium fermenticellae sp. nov., isolated from the mud in a fermentation cellar for the production of the Chinese liquor, baijiu.</title>
        <authorList>
            <person name="Xu P.X."/>
            <person name="Chai L.J."/>
            <person name="Qiu T."/>
            <person name="Zhang X.J."/>
            <person name="Lu Z.M."/>
            <person name="Xiao C."/>
            <person name="Wang S.T."/>
            <person name="Shen C.H."/>
            <person name="Shi J.S."/>
            <person name="Xu Z.H."/>
        </authorList>
    </citation>
    <scope>NUCLEOTIDE SEQUENCE [LARGE SCALE GENOMIC DNA]</scope>
    <source>
        <strain evidence="19 20">JN500901</strain>
    </source>
</reference>
<dbReference type="NCBIfam" id="TIGR01350">
    <property type="entry name" value="lipoamide_DH"/>
    <property type="match status" value="1"/>
</dbReference>
<dbReference type="Gene3D" id="3.30.390.30">
    <property type="match status" value="1"/>
</dbReference>
<proteinExistence type="inferred from homology"/>
<feature type="active site" description="Proton acceptor" evidence="13">
    <location>
        <position position="442"/>
    </location>
</feature>
<dbReference type="InterPro" id="IPR023753">
    <property type="entry name" value="FAD/NAD-binding_dom"/>
</dbReference>
<dbReference type="SUPFAM" id="SSF51905">
    <property type="entry name" value="FAD/NAD(P)-binding domain"/>
    <property type="match status" value="1"/>
</dbReference>
<feature type="domain" description="FAD/NAD(P)-binding" evidence="18">
    <location>
        <begin position="8"/>
        <end position="326"/>
    </location>
</feature>
<dbReference type="KEGG" id="cfer:D4Z93_03060"/>
<feature type="binding site" evidence="14">
    <location>
        <position position="204"/>
    </location>
    <ligand>
        <name>NAD(+)</name>
        <dbReference type="ChEBI" id="CHEBI:57540"/>
    </ligand>
</feature>
<feature type="binding site" evidence="14">
    <location>
        <position position="116"/>
    </location>
    <ligand>
        <name>FAD</name>
        <dbReference type="ChEBI" id="CHEBI:57692"/>
    </ligand>
</feature>
<dbReference type="GO" id="GO:0004148">
    <property type="term" value="F:dihydrolipoyl dehydrogenase (NADH) activity"/>
    <property type="evidence" value="ECO:0007669"/>
    <property type="project" value="UniProtKB-EC"/>
</dbReference>
<dbReference type="InterPro" id="IPR001100">
    <property type="entry name" value="Pyr_nuc-diS_OxRdtase"/>
</dbReference>
<keyword evidence="7 14" id="KW-0274">FAD</keyword>